<organism evidence="1 2">
    <name type="scientific">Methanobacterium lacus (strain AL-21)</name>
    <dbReference type="NCBI Taxonomy" id="877455"/>
    <lineage>
        <taxon>Archaea</taxon>
        <taxon>Methanobacteriati</taxon>
        <taxon>Methanobacteriota</taxon>
        <taxon>Methanomada group</taxon>
        <taxon>Methanobacteria</taxon>
        <taxon>Methanobacteriales</taxon>
        <taxon>Methanobacteriaceae</taxon>
        <taxon>Methanobacterium</taxon>
    </lineage>
</organism>
<dbReference type="Proteomes" id="UP000007490">
    <property type="component" value="Chromosome"/>
</dbReference>
<proteinExistence type="predicted"/>
<evidence type="ECO:0000313" key="2">
    <source>
        <dbReference type="Proteomes" id="UP000007490"/>
    </source>
</evidence>
<evidence type="ECO:0000313" key="1">
    <source>
        <dbReference type="EMBL" id="ADZ09779.1"/>
    </source>
</evidence>
<dbReference type="RefSeq" id="WP_013645130.1">
    <property type="nucleotide sequence ID" value="NC_015216.1"/>
</dbReference>
<name>F0T8V1_METLA</name>
<dbReference type="AlphaFoldDB" id="F0T8V1"/>
<dbReference type="GeneID" id="10278007"/>
<protein>
    <submittedName>
        <fullName evidence="1">Uncharacterized protein</fullName>
    </submittedName>
</protein>
<dbReference type="STRING" id="877455.Metbo_1551"/>
<dbReference type="KEGG" id="mel:Metbo_1551"/>
<sequence length="75" mass="8891">MNDFDAIFWIAKKGKIDINVYELHKVTPLDLNEMWDVVNKVIEVIEKLNIKWMKLMLTVQKSVMIFLNCIGMIYT</sequence>
<accession>F0T8V1</accession>
<dbReference type="HOGENOM" id="CLU_2662358_0_0_2"/>
<dbReference type="EMBL" id="CP002551">
    <property type="protein sequence ID" value="ADZ09779.1"/>
    <property type="molecule type" value="Genomic_DNA"/>
</dbReference>
<reference evidence="1 2" key="2">
    <citation type="journal article" date="2014" name="Int. J. Syst. Evol. Microbiol.">
        <title>Methanobacterium paludis sp. nov. and a novel strain of Methanobacterium lacus isolated from northern peatlands.</title>
        <authorList>
            <person name="Cadillo-Quiroz H."/>
            <person name="Brauer S.L."/>
            <person name="Goodson N."/>
            <person name="Yavitt J.B."/>
            <person name="Zinder S.H."/>
        </authorList>
    </citation>
    <scope>NUCLEOTIDE SEQUENCE [LARGE SCALE GENOMIC DNA]</scope>
    <source>
        <strain evidence="1 2">AL-21</strain>
    </source>
</reference>
<gene>
    <name evidence="1" type="ordered locus">Metbo_1551</name>
</gene>
<reference evidence="2" key="1">
    <citation type="submission" date="2011-02" db="EMBL/GenBank/DDBJ databases">
        <title>Complete sequence of Methanobacterium sp. AL-21.</title>
        <authorList>
            <consortium name="US DOE Joint Genome Institute"/>
            <person name="Lucas S."/>
            <person name="Copeland A."/>
            <person name="Lapidus A."/>
            <person name="Cheng J.-F."/>
            <person name="Goodwin L."/>
            <person name="Pitluck S."/>
            <person name="Chertkov O."/>
            <person name="Detter J.C."/>
            <person name="Han C."/>
            <person name="Tapia R."/>
            <person name="Land M."/>
            <person name="Hauser L."/>
            <person name="Kyrpides N."/>
            <person name="Ivanova N."/>
            <person name="Mikhailova N."/>
            <person name="Pagani I."/>
            <person name="Cadillo-Quiroz H."/>
            <person name="Imachi H."/>
            <person name="Zinder S."/>
            <person name="Liu W."/>
            <person name="Woyke T."/>
        </authorList>
    </citation>
    <scope>NUCLEOTIDE SEQUENCE [LARGE SCALE GENOMIC DNA]</scope>
    <source>
        <strain evidence="2">AL-21</strain>
    </source>
</reference>
<keyword evidence="2" id="KW-1185">Reference proteome</keyword>